<feature type="region of interest" description="Disordered" evidence="1">
    <location>
        <begin position="1"/>
        <end position="86"/>
    </location>
</feature>
<sequence>MAMAVSRRRRRLPMSGRAAANGWRRRSRERGQWRDRTLSKRRSSLKKLRGQDRPGKPSTDRRVEARSTAVTPQPAVGSKRTAATGQ</sequence>
<feature type="compositionally biased region" description="Basic and acidic residues" evidence="1">
    <location>
        <begin position="29"/>
        <end position="38"/>
    </location>
</feature>
<protein>
    <submittedName>
        <fullName evidence="2">Uncharacterized protein</fullName>
    </submittedName>
</protein>
<reference evidence="2 3" key="1">
    <citation type="submission" date="2024-01" db="EMBL/GenBank/DDBJ databases">
        <title>Genome assemblies of Stephania.</title>
        <authorList>
            <person name="Yang L."/>
        </authorList>
    </citation>
    <scope>NUCLEOTIDE SEQUENCE [LARGE SCALE GENOMIC DNA]</scope>
    <source>
        <strain evidence="2">JXDWG</strain>
        <tissue evidence="2">Leaf</tissue>
    </source>
</reference>
<name>A0AAP0J2Y7_9MAGN</name>
<evidence type="ECO:0000313" key="3">
    <source>
        <dbReference type="Proteomes" id="UP001419268"/>
    </source>
</evidence>
<dbReference type="AlphaFoldDB" id="A0AAP0J2Y7"/>
<keyword evidence="3" id="KW-1185">Reference proteome</keyword>
<gene>
    <name evidence="2" type="ORF">Scep_013992</name>
</gene>
<feature type="compositionally biased region" description="Basic residues" evidence="1">
    <location>
        <begin position="1"/>
        <end position="12"/>
    </location>
</feature>
<feature type="compositionally biased region" description="Basic and acidic residues" evidence="1">
    <location>
        <begin position="49"/>
        <end position="65"/>
    </location>
</feature>
<evidence type="ECO:0000256" key="1">
    <source>
        <dbReference type="SAM" id="MobiDB-lite"/>
    </source>
</evidence>
<evidence type="ECO:0000313" key="2">
    <source>
        <dbReference type="EMBL" id="KAK9125146.1"/>
    </source>
</evidence>
<accession>A0AAP0J2Y7</accession>
<organism evidence="2 3">
    <name type="scientific">Stephania cephalantha</name>
    <dbReference type="NCBI Taxonomy" id="152367"/>
    <lineage>
        <taxon>Eukaryota</taxon>
        <taxon>Viridiplantae</taxon>
        <taxon>Streptophyta</taxon>
        <taxon>Embryophyta</taxon>
        <taxon>Tracheophyta</taxon>
        <taxon>Spermatophyta</taxon>
        <taxon>Magnoliopsida</taxon>
        <taxon>Ranunculales</taxon>
        <taxon>Menispermaceae</taxon>
        <taxon>Menispermoideae</taxon>
        <taxon>Cissampelideae</taxon>
        <taxon>Stephania</taxon>
    </lineage>
</organism>
<feature type="compositionally biased region" description="Basic residues" evidence="1">
    <location>
        <begin position="39"/>
        <end position="48"/>
    </location>
</feature>
<proteinExistence type="predicted"/>
<dbReference type="EMBL" id="JBBNAG010000006">
    <property type="protein sequence ID" value="KAK9125146.1"/>
    <property type="molecule type" value="Genomic_DNA"/>
</dbReference>
<dbReference type="Proteomes" id="UP001419268">
    <property type="component" value="Unassembled WGS sequence"/>
</dbReference>
<comment type="caution">
    <text evidence="2">The sequence shown here is derived from an EMBL/GenBank/DDBJ whole genome shotgun (WGS) entry which is preliminary data.</text>
</comment>